<dbReference type="EMBL" id="QUZT01000043">
    <property type="protein sequence ID" value="TFY90415.1"/>
    <property type="molecule type" value="Genomic_DNA"/>
</dbReference>
<dbReference type="RefSeq" id="WP_135309915.1">
    <property type="nucleotide sequence ID" value="NZ_QUZT01000043.1"/>
</dbReference>
<dbReference type="OrthoDB" id="7023750at2"/>
<accession>A0A4Z0AUN8</accession>
<protein>
    <submittedName>
        <fullName evidence="1">Uncharacterized protein</fullName>
    </submittedName>
</protein>
<evidence type="ECO:0000313" key="2">
    <source>
        <dbReference type="Proteomes" id="UP000297734"/>
    </source>
</evidence>
<dbReference type="AlphaFoldDB" id="A0A4Z0AUN8"/>
<sequence>MTIGALASLPIVGDLVKTAGEITKAVAPLAQPFADVLAKALGNALEPQNKSVEFSATQETEKRQINFAS</sequence>
<comment type="caution">
    <text evidence="1">The sequence shown here is derived from an EMBL/GenBank/DDBJ whole genome shotgun (WGS) entry which is preliminary data.</text>
</comment>
<organism evidence="1 2">
    <name type="scientific">Pseudomonas nabeulensis</name>
    <dbReference type="NCBI Taxonomy" id="2293833"/>
    <lineage>
        <taxon>Bacteria</taxon>
        <taxon>Pseudomonadati</taxon>
        <taxon>Pseudomonadota</taxon>
        <taxon>Gammaproteobacteria</taxon>
        <taxon>Pseudomonadales</taxon>
        <taxon>Pseudomonadaceae</taxon>
        <taxon>Pseudomonas</taxon>
    </lineage>
</organism>
<gene>
    <name evidence="1" type="ORF">DYL61_21015</name>
</gene>
<name>A0A4Z0AUN8_9PSED</name>
<evidence type="ECO:0000313" key="1">
    <source>
        <dbReference type="EMBL" id="TFY90415.1"/>
    </source>
</evidence>
<reference evidence="1 2" key="1">
    <citation type="journal article" date="2019" name="Syst. Appl. Microbiol.">
        <title>New species of pathogenic Pseudomonas isolated from citrus in Tunisia: Proposal of Pseudomonas kairouanensis sp. nov. and Pseudomonas nabeulensis sp. nov.</title>
        <authorList>
            <person name="Oueslati M."/>
            <person name="Mulet M."/>
            <person name="Gomila M."/>
            <person name="Berge O."/>
            <person name="Hajlaoui M.R."/>
            <person name="Lalucat J."/>
            <person name="Sadfi-Zouaoui N."/>
            <person name="Garcia-Valdes E."/>
        </authorList>
    </citation>
    <scope>NUCLEOTIDE SEQUENCE [LARGE SCALE GENOMIC DNA]</scope>
    <source>
        <strain evidence="1 2">E10B</strain>
    </source>
</reference>
<proteinExistence type="predicted"/>
<keyword evidence="2" id="KW-1185">Reference proteome</keyword>
<dbReference type="Proteomes" id="UP000297734">
    <property type="component" value="Unassembled WGS sequence"/>
</dbReference>